<evidence type="ECO:0000256" key="11">
    <source>
        <dbReference type="PIRSR" id="PIRSR601461-1"/>
    </source>
</evidence>
<keyword evidence="17" id="KW-1185">Reference proteome</keyword>
<sequence length="543" mass="56796">MLRIIALVHLTLWATTVRAFFPYFPQYLCSDDDICVKGEKRDTAGLRRASPKNLGGPLTFSLSQRTRGENAPSSVRVAREADRLRRKHASSRLSNERELGRRGNTYSIDSAVEPTMANSEGIDQDGTDFSYFIEAGFGSSEKSLYMLVDTGAGTTWVMGSNCKSSACTMHNSYGSGDSKTYQTTTDSFSIAYGSGTVGGALAEDSITVSTMKTTMSFGVANTTSDEFTHFPFDGILGLSMSKGATDNFMETVKGDKLLKSNIFSVSLSRSSDGTNTGEITFGATNPDKFTGDIGYTSVSSSAGGDWAISMGDVAFDGKKAGLPDRLAYIDTGTSYVFGPSDDVVAIHKNIPGASSSDDGQTFTVPCSTKLPIVITFSGVDYSVSPKDWVSSPSSSGVCTSNIYGHEVVQGAWLLGDLFLKNVYTVFDVDQGRIGFASKPAVTTTTTSTSSASAATSSSSSGTQSTLATLITPSPVASGASLSSQSTSSFLGLSGHETSATSGTAVAETPAPSASATQTSPGEQLEGNKYASIMCVVVAIAFMA</sequence>
<feature type="domain" description="Peptidase A1" evidence="15">
    <location>
        <begin position="131"/>
        <end position="436"/>
    </location>
</feature>
<evidence type="ECO:0000313" key="16">
    <source>
        <dbReference type="EMBL" id="KAJ9141860.1"/>
    </source>
</evidence>
<keyword evidence="10" id="KW-0449">Lipoprotein</keyword>
<dbReference type="InterPro" id="IPR021109">
    <property type="entry name" value="Peptidase_aspartic_dom_sf"/>
</dbReference>
<keyword evidence="9" id="KW-0325">Glycoprotein</keyword>
<dbReference type="EMBL" id="JANBVO010000024">
    <property type="protein sequence ID" value="KAJ9141860.1"/>
    <property type="molecule type" value="Genomic_DNA"/>
</dbReference>
<dbReference type="SUPFAM" id="SSF50630">
    <property type="entry name" value="Acid proteases"/>
    <property type="match status" value="1"/>
</dbReference>
<dbReference type="InterPro" id="IPR034164">
    <property type="entry name" value="Pepsin-like_dom"/>
</dbReference>
<comment type="caution">
    <text evidence="16">The sequence shown here is derived from an EMBL/GenBank/DDBJ whole genome shotgun (WGS) entry which is preliminary data.</text>
</comment>
<keyword evidence="7" id="KW-0378">Hydrolase</keyword>
<evidence type="ECO:0000256" key="2">
    <source>
        <dbReference type="ARBA" id="ARBA00007447"/>
    </source>
</evidence>
<dbReference type="GO" id="GO:0005886">
    <property type="term" value="C:plasma membrane"/>
    <property type="evidence" value="ECO:0007669"/>
    <property type="project" value="UniProtKB-SubCell"/>
</dbReference>
<feature type="signal peptide" evidence="14">
    <location>
        <begin position="1"/>
        <end position="19"/>
    </location>
</feature>
<evidence type="ECO:0000256" key="12">
    <source>
        <dbReference type="PIRSR" id="PIRSR601461-2"/>
    </source>
</evidence>
<evidence type="ECO:0000256" key="7">
    <source>
        <dbReference type="ARBA" id="ARBA00022801"/>
    </source>
</evidence>
<accession>A0AA38RT10</accession>
<feature type="compositionally biased region" description="Polar residues" evidence="13">
    <location>
        <begin position="511"/>
        <end position="521"/>
    </location>
</feature>
<comment type="subcellular location">
    <subcellularLocation>
        <location evidence="1">Cell membrane</location>
    </subcellularLocation>
</comment>
<evidence type="ECO:0000256" key="3">
    <source>
        <dbReference type="ARBA" id="ARBA00022475"/>
    </source>
</evidence>
<evidence type="ECO:0000256" key="13">
    <source>
        <dbReference type="SAM" id="MobiDB-lite"/>
    </source>
</evidence>
<keyword evidence="4" id="KW-0645">Protease</keyword>
<evidence type="ECO:0000256" key="10">
    <source>
        <dbReference type="ARBA" id="ARBA00023288"/>
    </source>
</evidence>
<organism evidence="16 17">
    <name type="scientific">Pleurostoma richardsiae</name>
    <dbReference type="NCBI Taxonomy" id="41990"/>
    <lineage>
        <taxon>Eukaryota</taxon>
        <taxon>Fungi</taxon>
        <taxon>Dikarya</taxon>
        <taxon>Ascomycota</taxon>
        <taxon>Pezizomycotina</taxon>
        <taxon>Sordariomycetes</taxon>
        <taxon>Sordariomycetidae</taxon>
        <taxon>Calosphaeriales</taxon>
        <taxon>Pleurostomataceae</taxon>
        <taxon>Pleurostoma</taxon>
    </lineage>
</organism>
<evidence type="ECO:0000256" key="8">
    <source>
        <dbReference type="ARBA" id="ARBA00023136"/>
    </source>
</evidence>
<evidence type="ECO:0000256" key="1">
    <source>
        <dbReference type="ARBA" id="ARBA00004236"/>
    </source>
</evidence>
<evidence type="ECO:0000259" key="15">
    <source>
        <dbReference type="PROSITE" id="PS51767"/>
    </source>
</evidence>
<comment type="similarity">
    <text evidence="2">Belongs to the peptidase A1 family.</text>
</comment>
<dbReference type="GO" id="GO:0006508">
    <property type="term" value="P:proteolysis"/>
    <property type="evidence" value="ECO:0007669"/>
    <property type="project" value="UniProtKB-KW"/>
</dbReference>
<keyword evidence="12" id="KW-1015">Disulfide bond</keyword>
<dbReference type="PANTHER" id="PTHR47966">
    <property type="entry name" value="BETA-SITE APP-CLEAVING ENZYME, ISOFORM A-RELATED"/>
    <property type="match status" value="1"/>
</dbReference>
<dbReference type="Proteomes" id="UP001174694">
    <property type="component" value="Unassembled WGS sequence"/>
</dbReference>
<feature type="active site" evidence="11">
    <location>
        <position position="330"/>
    </location>
</feature>
<gene>
    <name evidence="16" type="ORF">NKR23_g7580</name>
</gene>
<dbReference type="PRINTS" id="PR00792">
    <property type="entry name" value="PEPSIN"/>
</dbReference>
<dbReference type="InterPro" id="IPR033121">
    <property type="entry name" value="PEPTIDASE_A1"/>
</dbReference>
<name>A0AA38RT10_9PEZI</name>
<feature type="region of interest" description="Disordered" evidence="13">
    <location>
        <begin position="500"/>
        <end position="522"/>
    </location>
</feature>
<keyword evidence="6" id="KW-0064">Aspartyl protease</keyword>
<keyword evidence="5 14" id="KW-0732">Signal</keyword>
<feature type="chain" id="PRO_5041260344" evidence="14">
    <location>
        <begin position="20"/>
        <end position="543"/>
    </location>
</feature>
<evidence type="ECO:0000256" key="5">
    <source>
        <dbReference type="ARBA" id="ARBA00022729"/>
    </source>
</evidence>
<evidence type="ECO:0000256" key="14">
    <source>
        <dbReference type="SAM" id="SignalP"/>
    </source>
</evidence>
<keyword evidence="3" id="KW-1003">Cell membrane</keyword>
<reference evidence="16" key="1">
    <citation type="submission" date="2022-07" db="EMBL/GenBank/DDBJ databases">
        <title>Fungi with potential for degradation of polypropylene.</title>
        <authorList>
            <person name="Gostincar C."/>
        </authorList>
    </citation>
    <scope>NUCLEOTIDE SEQUENCE</scope>
    <source>
        <strain evidence="16">EXF-13308</strain>
    </source>
</reference>
<dbReference type="InterPro" id="IPR001461">
    <property type="entry name" value="Aspartic_peptidase_A1"/>
</dbReference>
<dbReference type="FunFam" id="2.40.70.10:FF:000060">
    <property type="entry name" value="Aspartic-type endopeptidase ctsD"/>
    <property type="match status" value="1"/>
</dbReference>
<feature type="active site" evidence="11">
    <location>
        <position position="149"/>
    </location>
</feature>
<dbReference type="AlphaFoldDB" id="A0AA38RT10"/>
<keyword evidence="8" id="KW-0472">Membrane</keyword>
<protein>
    <submittedName>
        <fullName evidence="16">Aspartic-type endopeptidase</fullName>
    </submittedName>
</protein>
<evidence type="ECO:0000313" key="17">
    <source>
        <dbReference type="Proteomes" id="UP001174694"/>
    </source>
</evidence>
<dbReference type="CDD" id="cd05471">
    <property type="entry name" value="pepsin_like"/>
    <property type="match status" value="1"/>
</dbReference>
<proteinExistence type="inferred from homology"/>
<dbReference type="Gene3D" id="2.40.70.10">
    <property type="entry name" value="Acid Proteases"/>
    <property type="match status" value="2"/>
</dbReference>
<dbReference type="FunFam" id="2.40.70.10:FF:000085">
    <property type="entry name" value="Aspartic-type endopeptidase (CtsD), putative"/>
    <property type="match status" value="1"/>
</dbReference>
<evidence type="ECO:0000256" key="6">
    <source>
        <dbReference type="ARBA" id="ARBA00022750"/>
    </source>
</evidence>
<dbReference type="PROSITE" id="PS51767">
    <property type="entry name" value="PEPTIDASE_A1"/>
    <property type="match status" value="1"/>
</dbReference>
<evidence type="ECO:0000256" key="4">
    <source>
        <dbReference type="ARBA" id="ARBA00022670"/>
    </source>
</evidence>
<dbReference type="GO" id="GO:0004190">
    <property type="term" value="F:aspartic-type endopeptidase activity"/>
    <property type="evidence" value="ECO:0007669"/>
    <property type="project" value="UniProtKB-KW"/>
</dbReference>
<feature type="disulfide bond" evidence="12">
    <location>
        <begin position="162"/>
        <end position="167"/>
    </location>
</feature>
<dbReference type="PANTHER" id="PTHR47966:SF75">
    <property type="entry name" value="ENDOPEPTIDASE (CTSD), PUTATIVE (AFU_ORTHOLOGUE AFUA_4G07040)-RELATED"/>
    <property type="match status" value="1"/>
</dbReference>
<dbReference type="Pfam" id="PF00026">
    <property type="entry name" value="Asp"/>
    <property type="match status" value="1"/>
</dbReference>
<evidence type="ECO:0000256" key="9">
    <source>
        <dbReference type="ARBA" id="ARBA00023180"/>
    </source>
</evidence>
<feature type="region of interest" description="Disordered" evidence="13">
    <location>
        <begin position="47"/>
        <end position="100"/>
    </location>
</feature>